<dbReference type="GO" id="GO:0004525">
    <property type="term" value="F:ribonuclease III activity"/>
    <property type="evidence" value="ECO:0007669"/>
    <property type="project" value="InterPro"/>
</dbReference>
<dbReference type="GO" id="GO:0006369">
    <property type="term" value="P:termination of RNA polymerase II transcription"/>
    <property type="evidence" value="ECO:0007669"/>
    <property type="project" value="TreeGrafter"/>
</dbReference>
<dbReference type="Gene3D" id="1.10.1520.10">
    <property type="entry name" value="Ribonuclease III domain"/>
    <property type="match status" value="1"/>
</dbReference>
<evidence type="ECO:0000256" key="3">
    <source>
        <dbReference type="ARBA" id="ARBA00022801"/>
    </source>
</evidence>
<accession>A0A165S554</accession>
<evidence type="ECO:0000313" key="8">
    <source>
        <dbReference type="EMBL" id="KZT71545.1"/>
    </source>
</evidence>
<dbReference type="STRING" id="1314783.A0A165S554"/>
<dbReference type="SUPFAM" id="SSF54768">
    <property type="entry name" value="dsRNA-binding domain-like"/>
    <property type="match status" value="1"/>
</dbReference>
<dbReference type="GO" id="GO:0006364">
    <property type="term" value="P:rRNA processing"/>
    <property type="evidence" value="ECO:0007669"/>
    <property type="project" value="TreeGrafter"/>
</dbReference>
<keyword evidence="9" id="KW-1185">Reference proteome</keyword>
<feature type="domain" description="DRBM" evidence="6">
    <location>
        <begin position="217"/>
        <end position="287"/>
    </location>
</feature>
<dbReference type="GO" id="GO:0034475">
    <property type="term" value="P:U4 snRNA 3'-end processing"/>
    <property type="evidence" value="ECO:0007669"/>
    <property type="project" value="TreeGrafter"/>
</dbReference>
<dbReference type="PANTHER" id="PTHR11207">
    <property type="entry name" value="RIBONUCLEASE III"/>
    <property type="match status" value="1"/>
</dbReference>
<proteinExistence type="predicted"/>
<keyword evidence="2" id="KW-0255">Endonuclease</keyword>
<dbReference type="GO" id="GO:0005654">
    <property type="term" value="C:nucleoplasm"/>
    <property type="evidence" value="ECO:0007669"/>
    <property type="project" value="TreeGrafter"/>
</dbReference>
<dbReference type="PROSITE" id="PS50137">
    <property type="entry name" value="DS_RBD"/>
    <property type="match status" value="1"/>
</dbReference>
<keyword evidence="1" id="KW-0540">Nuclease</keyword>
<dbReference type="SMART" id="SM00535">
    <property type="entry name" value="RIBOc"/>
    <property type="match status" value="1"/>
</dbReference>
<evidence type="ECO:0000313" key="9">
    <source>
        <dbReference type="Proteomes" id="UP000076727"/>
    </source>
</evidence>
<dbReference type="SUPFAM" id="SSF69065">
    <property type="entry name" value="RNase III domain-like"/>
    <property type="match status" value="1"/>
</dbReference>
<dbReference type="EMBL" id="KV429045">
    <property type="protein sequence ID" value="KZT71545.1"/>
    <property type="molecule type" value="Genomic_DNA"/>
</dbReference>
<evidence type="ECO:0000259" key="7">
    <source>
        <dbReference type="PROSITE" id="PS50142"/>
    </source>
</evidence>
<dbReference type="Gene3D" id="3.30.160.20">
    <property type="match status" value="1"/>
</dbReference>
<dbReference type="PROSITE" id="PS50142">
    <property type="entry name" value="RNASE_3_2"/>
    <property type="match status" value="1"/>
</dbReference>
<evidence type="ECO:0000256" key="4">
    <source>
        <dbReference type="ARBA" id="ARBA00022884"/>
    </source>
</evidence>
<evidence type="ECO:0000259" key="6">
    <source>
        <dbReference type="PROSITE" id="PS50137"/>
    </source>
</evidence>
<dbReference type="PANTHER" id="PTHR11207:SF0">
    <property type="entry name" value="RIBONUCLEASE 3"/>
    <property type="match status" value="1"/>
</dbReference>
<gene>
    <name evidence="8" type="ORF">DAEQUDRAFT_724070</name>
</gene>
<name>A0A165S554_9APHY</name>
<feature type="domain" description="RNase III" evidence="7">
    <location>
        <begin position="36"/>
        <end position="160"/>
    </location>
</feature>
<keyword evidence="3" id="KW-0378">Hydrolase</keyword>
<dbReference type="Pfam" id="PF14622">
    <property type="entry name" value="Ribonucleas_3_3"/>
    <property type="match status" value="1"/>
</dbReference>
<protein>
    <submittedName>
        <fullName evidence="8">Ribonuclease III</fullName>
    </submittedName>
</protein>
<dbReference type="InterPro" id="IPR036389">
    <property type="entry name" value="RNase_III_sf"/>
</dbReference>
<reference evidence="8 9" key="1">
    <citation type="journal article" date="2016" name="Mol. Biol. Evol.">
        <title>Comparative Genomics of Early-Diverging Mushroom-Forming Fungi Provides Insights into the Origins of Lignocellulose Decay Capabilities.</title>
        <authorList>
            <person name="Nagy L.G."/>
            <person name="Riley R."/>
            <person name="Tritt A."/>
            <person name="Adam C."/>
            <person name="Daum C."/>
            <person name="Floudas D."/>
            <person name="Sun H."/>
            <person name="Yadav J.S."/>
            <person name="Pangilinan J."/>
            <person name="Larsson K.H."/>
            <person name="Matsuura K."/>
            <person name="Barry K."/>
            <person name="Labutti K."/>
            <person name="Kuo R."/>
            <person name="Ohm R.A."/>
            <person name="Bhattacharya S.S."/>
            <person name="Shirouzu T."/>
            <person name="Yoshinaga Y."/>
            <person name="Martin F.M."/>
            <person name="Grigoriev I.V."/>
            <person name="Hibbett D.S."/>
        </authorList>
    </citation>
    <scope>NUCLEOTIDE SEQUENCE [LARGE SCALE GENOMIC DNA]</scope>
    <source>
        <strain evidence="8 9">L-15889</strain>
    </source>
</reference>
<organism evidence="8 9">
    <name type="scientific">Daedalea quercina L-15889</name>
    <dbReference type="NCBI Taxonomy" id="1314783"/>
    <lineage>
        <taxon>Eukaryota</taxon>
        <taxon>Fungi</taxon>
        <taxon>Dikarya</taxon>
        <taxon>Basidiomycota</taxon>
        <taxon>Agaricomycotina</taxon>
        <taxon>Agaricomycetes</taxon>
        <taxon>Polyporales</taxon>
        <taxon>Fomitopsis</taxon>
    </lineage>
</organism>
<evidence type="ECO:0000256" key="1">
    <source>
        <dbReference type="ARBA" id="ARBA00022722"/>
    </source>
</evidence>
<evidence type="ECO:0000256" key="5">
    <source>
        <dbReference type="PROSITE-ProRule" id="PRU00266"/>
    </source>
</evidence>
<dbReference type="OrthoDB" id="2392202at2759"/>
<sequence length="316" mass="35214">MESFVLPPPATVMLVSGRKALMPNISPEALPPLPEIQSEEIRLQVYTHRSYAARPTHRFEDLPDDPSPDNEKYEHLGDSVLSMVVTELINDIYPYIRVGPSTKIRSLVVGNPTLASISVHYGLPEDLRMHPAQAITLRHSQNVQADLFEAFVGGLYLDQGLDAVKSWLCPLFHPYVVEGYGQVRIQHCLPPESDLPPVFPTLNAALPMSSRYAANMGHLSLFNQHLQQQAKSIEWVFSDSVGQGTRTTPIWVVRAMVDERCIGSGRGSTKKAAKNEAAKEGLRNMGIIVSLFRPPLRMPPLRLSRIVRTIGRLGRR</sequence>
<dbReference type="InterPro" id="IPR014720">
    <property type="entry name" value="dsRBD_dom"/>
</dbReference>
<keyword evidence="4 5" id="KW-0694">RNA-binding</keyword>
<dbReference type="InterPro" id="IPR000999">
    <property type="entry name" value="RNase_III_dom"/>
</dbReference>
<dbReference type="GO" id="GO:0003723">
    <property type="term" value="F:RNA binding"/>
    <property type="evidence" value="ECO:0007669"/>
    <property type="project" value="UniProtKB-UniRule"/>
</dbReference>
<evidence type="ECO:0000256" key="2">
    <source>
        <dbReference type="ARBA" id="ARBA00022759"/>
    </source>
</evidence>
<dbReference type="Proteomes" id="UP000076727">
    <property type="component" value="Unassembled WGS sequence"/>
</dbReference>
<dbReference type="AlphaFoldDB" id="A0A165S554"/>
<dbReference type="Pfam" id="PF00035">
    <property type="entry name" value="dsrm"/>
    <property type="match status" value="1"/>
</dbReference>
<dbReference type="CDD" id="cd00593">
    <property type="entry name" value="RIBOc"/>
    <property type="match status" value="1"/>
</dbReference>